<dbReference type="Gene3D" id="3.60.10.10">
    <property type="entry name" value="Endonuclease/exonuclease/phosphatase"/>
    <property type="match status" value="1"/>
</dbReference>
<reference evidence="3 4" key="1">
    <citation type="journal article" date="2022" name="Nat. Genet.">
        <title>Improved pea reference genome and pan-genome highlight genomic features and evolutionary characteristics.</title>
        <authorList>
            <person name="Yang T."/>
            <person name="Liu R."/>
            <person name="Luo Y."/>
            <person name="Hu S."/>
            <person name="Wang D."/>
            <person name="Wang C."/>
            <person name="Pandey M.K."/>
            <person name="Ge S."/>
            <person name="Xu Q."/>
            <person name="Li N."/>
            <person name="Li G."/>
            <person name="Huang Y."/>
            <person name="Saxena R.K."/>
            <person name="Ji Y."/>
            <person name="Li M."/>
            <person name="Yan X."/>
            <person name="He Y."/>
            <person name="Liu Y."/>
            <person name="Wang X."/>
            <person name="Xiang C."/>
            <person name="Varshney R.K."/>
            <person name="Ding H."/>
            <person name="Gao S."/>
            <person name="Zong X."/>
        </authorList>
    </citation>
    <scope>NUCLEOTIDE SEQUENCE [LARGE SCALE GENOMIC DNA]</scope>
    <source>
        <strain evidence="3 4">cv. Zhongwan 6</strain>
    </source>
</reference>
<dbReference type="Gramene" id="Psat06G0005100-T1">
    <property type="protein sequence ID" value="KAI5392732.1"/>
    <property type="gene ID" value="KIW84_060051"/>
</dbReference>
<protein>
    <recommendedName>
        <fullName evidence="2">DUF4283 domain-containing protein</fullName>
    </recommendedName>
</protein>
<comment type="caution">
    <text evidence="3">The sequence shown here is derived from an EMBL/GenBank/DDBJ whole genome shotgun (WGS) entry which is preliminary data.</text>
</comment>
<dbReference type="PANTHER" id="PTHR35218">
    <property type="entry name" value="RNASE H DOMAIN-CONTAINING PROTEIN"/>
    <property type="match status" value="1"/>
</dbReference>
<dbReference type="AlphaFoldDB" id="A0A9D4W0A1"/>
<proteinExistence type="predicted"/>
<dbReference type="InterPro" id="IPR036691">
    <property type="entry name" value="Endo/exonu/phosph_ase_sf"/>
</dbReference>
<dbReference type="InterPro" id="IPR025558">
    <property type="entry name" value="DUF4283"/>
</dbReference>
<evidence type="ECO:0000313" key="4">
    <source>
        <dbReference type="Proteomes" id="UP001058974"/>
    </source>
</evidence>
<sequence>MSDVKDGFASANPATKAIDDDSMIPFTRERLGENVPRSKKTTIVELFLELRRKVQGIRIEECISNEYECPEILLSPKEENRIAQPWKNGVIVKMLGRHIRQEFFLVTFTCEEDQEFALLEGPWMIYGHYLIVREWSPNFYPGGDAIEELMDLHPEVKMKLVTEGIDLGASMAEDGAKEKEIEIHSLKTNIEAINQSEEVLLVEILDDSQADEVDEASALVLGLKLQNESNVMEKGDPKNDDGARRNKRKNLDQLGPNTLRAQVMDGVFESRAKDNEIEVEFFEDTPKELQGATLLHHNQIKVMFWNCRGAGNKDFISVCKQYIRENYPSVFMIMETRMDPSLLSKMFSFLGFEVYLFVENQGAWEIAMGWNSDILRLTLLQKPFLFFHVNIKSGDEASWNFTVIYDSSRPEWKKVFWQELMKLAAKADTEASQESDTIKDVNGTWLIDAIEIATNFRENFHQLYTSNNDVYDSLMTSHSFPSLLKDSKPRLVVGLGVEEINQATSDMATWKSSGPDGFPASFFQNSWDIIGDVVCQFIMQL</sequence>
<dbReference type="Proteomes" id="UP001058974">
    <property type="component" value="Chromosome 6"/>
</dbReference>
<keyword evidence="4" id="KW-1185">Reference proteome</keyword>
<feature type="domain" description="DUF4283" evidence="2">
    <location>
        <begin position="82"/>
        <end position="141"/>
    </location>
</feature>
<dbReference type="SUPFAM" id="SSF56219">
    <property type="entry name" value="DNase I-like"/>
    <property type="match status" value="1"/>
</dbReference>
<feature type="region of interest" description="Disordered" evidence="1">
    <location>
        <begin position="230"/>
        <end position="255"/>
    </location>
</feature>
<dbReference type="PANTHER" id="PTHR35218:SF7">
    <property type="entry name" value="ENDONUCLEASE_EXONUCLEASE_PHOSPHATASE"/>
    <property type="match status" value="1"/>
</dbReference>
<evidence type="ECO:0000313" key="3">
    <source>
        <dbReference type="EMBL" id="KAI5392732.1"/>
    </source>
</evidence>
<gene>
    <name evidence="3" type="ORF">KIW84_060051</name>
</gene>
<evidence type="ECO:0000259" key="2">
    <source>
        <dbReference type="Pfam" id="PF14111"/>
    </source>
</evidence>
<organism evidence="3 4">
    <name type="scientific">Pisum sativum</name>
    <name type="common">Garden pea</name>
    <name type="synonym">Lathyrus oleraceus</name>
    <dbReference type="NCBI Taxonomy" id="3888"/>
    <lineage>
        <taxon>Eukaryota</taxon>
        <taxon>Viridiplantae</taxon>
        <taxon>Streptophyta</taxon>
        <taxon>Embryophyta</taxon>
        <taxon>Tracheophyta</taxon>
        <taxon>Spermatophyta</taxon>
        <taxon>Magnoliopsida</taxon>
        <taxon>eudicotyledons</taxon>
        <taxon>Gunneridae</taxon>
        <taxon>Pentapetalae</taxon>
        <taxon>rosids</taxon>
        <taxon>fabids</taxon>
        <taxon>Fabales</taxon>
        <taxon>Fabaceae</taxon>
        <taxon>Papilionoideae</taxon>
        <taxon>50 kb inversion clade</taxon>
        <taxon>NPAAA clade</taxon>
        <taxon>Hologalegina</taxon>
        <taxon>IRL clade</taxon>
        <taxon>Fabeae</taxon>
        <taxon>Lathyrus</taxon>
    </lineage>
</organism>
<feature type="compositionally biased region" description="Basic and acidic residues" evidence="1">
    <location>
        <begin position="231"/>
        <end position="244"/>
    </location>
</feature>
<dbReference type="Pfam" id="PF14111">
    <property type="entry name" value="DUF4283"/>
    <property type="match status" value="1"/>
</dbReference>
<dbReference type="EMBL" id="JAMSHJ010000006">
    <property type="protein sequence ID" value="KAI5392732.1"/>
    <property type="molecule type" value="Genomic_DNA"/>
</dbReference>
<evidence type="ECO:0000256" key="1">
    <source>
        <dbReference type="SAM" id="MobiDB-lite"/>
    </source>
</evidence>
<accession>A0A9D4W0A1</accession>
<name>A0A9D4W0A1_PEA</name>